<dbReference type="Pfam" id="PF13170">
    <property type="entry name" value="DUF4003"/>
    <property type="match status" value="1"/>
</dbReference>
<name>A0AAP1E8M1_BACIU</name>
<evidence type="ECO:0000313" key="1">
    <source>
        <dbReference type="EMBL" id="KZD90741.1"/>
    </source>
</evidence>
<proteinExistence type="predicted"/>
<comment type="caution">
    <text evidence="1">The sequence shown here is derived from an EMBL/GenBank/DDBJ whole genome shotgun (WGS) entry which is preliminary data.</text>
</comment>
<dbReference type="EMBL" id="LJZV01000014">
    <property type="protein sequence ID" value="KZD90741.1"/>
    <property type="molecule type" value="Genomic_DNA"/>
</dbReference>
<dbReference type="InterPro" id="IPR025062">
    <property type="entry name" value="DUF4003"/>
</dbReference>
<evidence type="ECO:0000313" key="2">
    <source>
        <dbReference type="Proteomes" id="UP000076442"/>
    </source>
</evidence>
<gene>
    <name evidence="1" type="ORF">B4122_2820</name>
</gene>
<reference evidence="1 2" key="1">
    <citation type="submission" date="2015-09" db="EMBL/GenBank/DDBJ databases">
        <title>Spore heat resistance.</title>
        <authorList>
            <person name="Boekhorst J."/>
            <person name="Berendsen E.M."/>
            <person name="Wells-Bennik M.H."/>
            <person name="Kuipers O.P."/>
        </authorList>
    </citation>
    <scope>NUCLEOTIDE SEQUENCE [LARGE SCALE GENOMIC DNA]</scope>
    <source>
        <strain evidence="1 2">B4122</strain>
    </source>
</reference>
<organism evidence="1 2">
    <name type="scientific">Bacillus subtilis</name>
    <dbReference type="NCBI Taxonomy" id="1423"/>
    <lineage>
        <taxon>Bacteria</taxon>
        <taxon>Bacillati</taxon>
        <taxon>Bacillota</taxon>
        <taxon>Bacilli</taxon>
        <taxon>Bacillales</taxon>
        <taxon>Bacillaceae</taxon>
        <taxon>Bacillus</taxon>
    </lineage>
</organism>
<dbReference type="AlphaFoldDB" id="A0AAP1E8M1"/>
<sequence length="349" mass="40096">MKPLALFIVLRKNSKKELLFMLTHDLHEKIKQYISIYAELKSKLKWKVSHNQILMLISSAYIVNKREFDFQRFYDLSSYIKSNIGSFSTLNSHHRFTVASILDIHFQHEAKQTFHTFIDVYNEMVKLGYKRDMFTYLSALILLTGKSETTNQKEQMNMGLAVYQQMKKNHYFLTSTQNVPLAVLLGENGEGLQALQKAETCYQLLAANGFKKGQYLHQVSHILALQSEKEPEMLVSACKQIYQSITESVKKPKDYHYPDLALLTFLEEPDIKTVLCITDELNQEKAFKWQKEMNFKIAVSLYLSEHMEKNLLMESGLYTAIETAIQAQQAAATAVIISSTAASHTHDGN</sequence>
<dbReference type="Proteomes" id="UP000076442">
    <property type="component" value="Unassembled WGS sequence"/>
</dbReference>
<protein>
    <submittedName>
        <fullName evidence="1">Conserved protein YeaA</fullName>
    </submittedName>
</protein>
<accession>A0AAP1E8M1</accession>